<dbReference type="Pfam" id="PF00743">
    <property type="entry name" value="FMO-like"/>
    <property type="match status" value="1"/>
</dbReference>
<evidence type="ECO:0000256" key="5">
    <source>
        <dbReference type="ARBA" id="ARBA00022692"/>
    </source>
</evidence>
<keyword evidence="7 18" id="KW-0274">FAD</keyword>
<evidence type="ECO:0000256" key="2">
    <source>
        <dbReference type="ARBA" id="ARBA00004389"/>
    </source>
</evidence>
<keyword evidence="5" id="KW-0812">Transmembrane</keyword>
<evidence type="ECO:0000256" key="16">
    <source>
        <dbReference type="ARBA" id="ARBA00048088"/>
    </source>
</evidence>
<comment type="similarity">
    <text evidence="3 18">Belongs to the FMO family.</text>
</comment>
<dbReference type="EMBL" id="CAJOBC010005756">
    <property type="protein sequence ID" value="CAF3874801.1"/>
    <property type="molecule type" value="Genomic_DNA"/>
</dbReference>
<dbReference type="Proteomes" id="UP000663829">
    <property type="component" value="Unassembled WGS sequence"/>
</dbReference>
<feature type="region of interest" description="Disordered" evidence="19">
    <location>
        <begin position="1"/>
        <end position="33"/>
    </location>
</feature>
<evidence type="ECO:0000256" key="11">
    <source>
        <dbReference type="ARBA" id="ARBA00023033"/>
    </source>
</evidence>
<comment type="function">
    <text evidence="13">Broad spectrum monooxygenase that catalyzes the oxygenation of a wide variety of nitrogen- and sulfur-containing compounds including xenobiotics. Catalyzes the S-oxygenation of hypotaurine to produce taurine, an organic osmolyte involved in cell volume regulation as well as a variety of cytoprotective and developmental processes. In vitro, catalyzes the N-oxygenation of trimethylamine (TMA) to produce trimethylamine N-oxide (TMAO) and could therefore participate to the detoxification of this compound that is generated by the action of gut microbiota from dietary precursors such as choline, choline containing compounds, betaine or L-carnitine.</text>
</comment>
<evidence type="ECO:0000313" key="24">
    <source>
        <dbReference type="Proteomes" id="UP000663829"/>
    </source>
</evidence>
<evidence type="ECO:0000313" key="22">
    <source>
        <dbReference type="EMBL" id="CAF3874801.1"/>
    </source>
</evidence>
<evidence type="ECO:0000313" key="23">
    <source>
        <dbReference type="EMBL" id="CAF3936826.1"/>
    </source>
</evidence>
<comment type="cofactor">
    <cofactor evidence="1 18">
        <name>FAD</name>
        <dbReference type="ChEBI" id="CHEBI:57692"/>
    </cofactor>
</comment>
<dbReference type="Proteomes" id="UP000681722">
    <property type="component" value="Unassembled WGS sequence"/>
</dbReference>
<keyword evidence="8" id="KW-0521">NADP</keyword>
<comment type="catalytic activity">
    <reaction evidence="17">
        <text>N,N-dimethylaniline + NADPH + O2 + H(+) = N,N-dimethylaniline N-oxide + NADP(+) + H2O</text>
        <dbReference type="Rhea" id="RHEA:24468"/>
        <dbReference type="ChEBI" id="CHEBI:15377"/>
        <dbReference type="ChEBI" id="CHEBI:15378"/>
        <dbReference type="ChEBI" id="CHEBI:15379"/>
        <dbReference type="ChEBI" id="CHEBI:16269"/>
        <dbReference type="ChEBI" id="CHEBI:17735"/>
        <dbReference type="ChEBI" id="CHEBI:57783"/>
        <dbReference type="ChEBI" id="CHEBI:58349"/>
        <dbReference type="EC" id="1.14.13.8"/>
    </reaction>
    <physiologicalReaction direction="left-to-right" evidence="17">
        <dbReference type="Rhea" id="RHEA:24469"/>
    </physiologicalReaction>
</comment>
<dbReference type="GO" id="GO:0050660">
    <property type="term" value="F:flavin adenine dinucleotide binding"/>
    <property type="evidence" value="ECO:0007669"/>
    <property type="project" value="InterPro"/>
</dbReference>
<evidence type="ECO:0000256" key="10">
    <source>
        <dbReference type="ARBA" id="ARBA00023002"/>
    </source>
</evidence>
<evidence type="ECO:0000256" key="18">
    <source>
        <dbReference type="RuleBase" id="RU361177"/>
    </source>
</evidence>
<evidence type="ECO:0000256" key="19">
    <source>
        <dbReference type="SAM" id="MobiDB-lite"/>
    </source>
</evidence>
<evidence type="ECO:0000256" key="17">
    <source>
        <dbReference type="ARBA" id="ARBA00049443"/>
    </source>
</evidence>
<evidence type="ECO:0000256" key="7">
    <source>
        <dbReference type="ARBA" id="ARBA00022827"/>
    </source>
</evidence>
<dbReference type="EMBL" id="CAJNOK010011478">
    <property type="protein sequence ID" value="CAF1141152.1"/>
    <property type="molecule type" value="Genomic_DNA"/>
</dbReference>
<dbReference type="InterPro" id="IPR000960">
    <property type="entry name" value="Flavin_mOase"/>
</dbReference>
<accession>A0A814PT34</accession>
<gene>
    <name evidence="20" type="ORF">GPM918_LOCUS19201</name>
    <name evidence="21" type="ORF">OVA965_LOCUS21133</name>
    <name evidence="22" type="ORF">SRO942_LOCUS19200</name>
    <name evidence="23" type="ORF">TMI583_LOCUS21715</name>
</gene>
<dbReference type="GO" id="GO:0005789">
    <property type="term" value="C:endoplasmic reticulum membrane"/>
    <property type="evidence" value="ECO:0007669"/>
    <property type="project" value="UniProtKB-SubCell"/>
</dbReference>
<dbReference type="GO" id="GO:0004499">
    <property type="term" value="F:N,N-dimethylaniline monooxygenase activity"/>
    <property type="evidence" value="ECO:0007669"/>
    <property type="project" value="InterPro"/>
</dbReference>
<proteinExistence type="inferred from homology"/>
<comment type="catalytic activity">
    <reaction evidence="14">
        <text>hypotaurine + NADH + O2 + H(+) = taurine + NAD(+) + H2O</text>
        <dbReference type="Rhea" id="RHEA:74111"/>
        <dbReference type="ChEBI" id="CHEBI:15377"/>
        <dbReference type="ChEBI" id="CHEBI:15378"/>
        <dbReference type="ChEBI" id="CHEBI:15379"/>
        <dbReference type="ChEBI" id="CHEBI:57540"/>
        <dbReference type="ChEBI" id="CHEBI:57853"/>
        <dbReference type="ChEBI" id="CHEBI:57945"/>
        <dbReference type="ChEBI" id="CHEBI:507393"/>
        <dbReference type="EC" id="1.14.13.8"/>
    </reaction>
    <physiologicalReaction direction="left-to-right" evidence="14">
        <dbReference type="Rhea" id="RHEA:74112"/>
    </physiologicalReaction>
</comment>
<evidence type="ECO:0000256" key="6">
    <source>
        <dbReference type="ARBA" id="ARBA00022824"/>
    </source>
</evidence>
<evidence type="ECO:0000256" key="13">
    <source>
        <dbReference type="ARBA" id="ARBA00045957"/>
    </source>
</evidence>
<dbReference type="OrthoDB" id="66881at2759"/>
<evidence type="ECO:0000313" key="20">
    <source>
        <dbReference type="EMBL" id="CAF1110405.1"/>
    </source>
</evidence>
<keyword evidence="4 18" id="KW-0285">Flavoprotein</keyword>
<evidence type="ECO:0000256" key="1">
    <source>
        <dbReference type="ARBA" id="ARBA00001974"/>
    </source>
</evidence>
<dbReference type="InterPro" id="IPR050346">
    <property type="entry name" value="FMO-like"/>
</dbReference>
<dbReference type="FunFam" id="3.50.50.60:FF:000159">
    <property type="entry name" value="Dimethylaniline monooxygenase [N-oxide-forming]"/>
    <property type="match status" value="1"/>
</dbReference>
<evidence type="ECO:0000256" key="4">
    <source>
        <dbReference type="ARBA" id="ARBA00022630"/>
    </source>
</evidence>
<comment type="catalytic activity">
    <reaction evidence="15">
        <text>hypotaurine + NADPH + O2 + H(+) = taurine + NADP(+) + H2O</text>
        <dbReference type="Rhea" id="RHEA:69819"/>
        <dbReference type="ChEBI" id="CHEBI:15377"/>
        <dbReference type="ChEBI" id="CHEBI:15378"/>
        <dbReference type="ChEBI" id="CHEBI:15379"/>
        <dbReference type="ChEBI" id="CHEBI:57783"/>
        <dbReference type="ChEBI" id="CHEBI:57853"/>
        <dbReference type="ChEBI" id="CHEBI:58349"/>
        <dbReference type="ChEBI" id="CHEBI:507393"/>
        <dbReference type="EC" id="1.14.13.8"/>
    </reaction>
    <physiologicalReaction direction="left-to-right" evidence="15">
        <dbReference type="Rhea" id="RHEA:69820"/>
    </physiologicalReaction>
</comment>
<keyword evidence="12" id="KW-0472">Membrane</keyword>
<protein>
    <recommendedName>
        <fullName evidence="18">Flavin-containing monooxygenase</fullName>
        <ecNumber evidence="18">1.-.-.-</ecNumber>
    </recommendedName>
</protein>
<dbReference type="GO" id="GO:0050661">
    <property type="term" value="F:NADP binding"/>
    <property type="evidence" value="ECO:0007669"/>
    <property type="project" value="InterPro"/>
</dbReference>
<dbReference type="GO" id="GO:0034899">
    <property type="term" value="F:trimethylamine monooxygenase activity"/>
    <property type="evidence" value="ECO:0007669"/>
    <property type="project" value="UniProtKB-EC"/>
</dbReference>
<dbReference type="EC" id="1.-.-.-" evidence="18"/>
<evidence type="ECO:0000256" key="15">
    <source>
        <dbReference type="ARBA" id="ARBA00048041"/>
    </source>
</evidence>
<dbReference type="InterPro" id="IPR036188">
    <property type="entry name" value="FAD/NAD-bd_sf"/>
</dbReference>
<dbReference type="Gene3D" id="3.50.50.60">
    <property type="entry name" value="FAD/NAD(P)-binding domain"/>
    <property type="match status" value="2"/>
</dbReference>
<dbReference type="Proteomes" id="UP000677228">
    <property type="component" value="Unassembled WGS sequence"/>
</dbReference>
<keyword evidence="24" id="KW-1185">Reference proteome</keyword>
<keyword evidence="10 18" id="KW-0560">Oxidoreductase</keyword>
<evidence type="ECO:0000256" key="3">
    <source>
        <dbReference type="ARBA" id="ARBA00009183"/>
    </source>
</evidence>
<dbReference type="PRINTS" id="PR00370">
    <property type="entry name" value="FMOXYGENASE"/>
</dbReference>
<name>A0A814PT34_9BILA</name>
<reference evidence="20" key="1">
    <citation type="submission" date="2021-02" db="EMBL/GenBank/DDBJ databases">
        <authorList>
            <person name="Nowell W R."/>
        </authorList>
    </citation>
    <scope>NUCLEOTIDE SEQUENCE</scope>
</reference>
<evidence type="ECO:0000256" key="12">
    <source>
        <dbReference type="ARBA" id="ARBA00023136"/>
    </source>
</evidence>
<comment type="catalytic activity">
    <reaction evidence="16">
        <text>trimethylamine + NADPH + O2 = trimethylamine N-oxide + NADP(+) + H2O</text>
        <dbReference type="Rhea" id="RHEA:31979"/>
        <dbReference type="ChEBI" id="CHEBI:15377"/>
        <dbReference type="ChEBI" id="CHEBI:15379"/>
        <dbReference type="ChEBI" id="CHEBI:15724"/>
        <dbReference type="ChEBI" id="CHEBI:57783"/>
        <dbReference type="ChEBI" id="CHEBI:58349"/>
        <dbReference type="ChEBI" id="CHEBI:58389"/>
        <dbReference type="EC" id="1.14.13.148"/>
    </reaction>
    <physiologicalReaction direction="left-to-right" evidence="16">
        <dbReference type="Rhea" id="RHEA:31980"/>
    </physiologicalReaction>
</comment>
<dbReference type="SUPFAM" id="SSF51905">
    <property type="entry name" value="FAD/NAD(P)-binding domain"/>
    <property type="match status" value="2"/>
</dbReference>
<evidence type="ECO:0000256" key="9">
    <source>
        <dbReference type="ARBA" id="ARBA00022989"/>
    </source>
</evidence>
<keyword evidence="11 18" id="KW-0503">Monooxygenase</keyword>
<keyword evidence="9" id="KW-1133">Transmembrane helix</keyword>
<sequence>MDSRSFTQQVTETVHESTVSDVDTTNGSTATRHKNQVSLTDRSVVQKVAIIGGGVSGLIAIKCCLEEGLIPVCYEMTDDIGGLWNYDAKAGMEGKASVMKSTVINTSKEFMAFSDFPPPKEYPNYMHNAKLLQYFRMYAEHFKLTPFIRFNRRVRLVEPTDDYSKTGQWIIHNENATKSEFDAAADIVDAVILATGHHAFPRWAKFPGLDHFNGKKLHSWQYKTFHEFENKTVLIVGIGNSAGDMAVELSRVAKQIRLYKYVWPSHLTHPTLAVLGLIQPWGAINPMSELQARWATRVFKGLNSLPSKEVMEDDIDDKLDEMTKRYVSSPRHTVQVDHVPYCDELAAEIFCKPDIWKYLTTDVKLGLKLIFDGCTPYRYRLQGPNKWNGAREAIMTVNER</sequence>
<dbReference type="InterPro" id="IPR020946">
    <property type="entry name" value="Flavin_mOase-like"/>
</dbReference>
<comment type="caution">
    <text evidence="20">The sequence shown here is derived from an EMBL/GenBank/DDBJ whole genome shotgun (WGS) entry which is preliminary data.</text>
</comment>
<keyword evidence="6" id="KW-0256">Endoplasmic reticulum</keyword>
<dbReference type="AlphaFoldDB" id="A0A814PT34"/>
<evidence type="ECO:0000313" key="21">
    <source>
        <dbReference type="EMBL" id="CAF1141152.1"/>
    </source>
</evidence>
<evidence type="ECO:0000256" key="8">
    <source>
        <dbReference type="ARBA" id="ARBA00022857"/>
    </source>
</evidence>
<evidence type="ECO:0000256" key="14">
    <source>
        <dbReference type="ARBA" id="ARBA00047338"/>
    </source>
</evidence>
<comment type="subcellular location">
    <subcellularLocation>
        <location evidence="2">Endoplasmic reticulum membrane</location>
        <topology evidence="2">Single-pass membrane protein</topology>
    </subcellularLocation>
</comment>
<dbReference type="PIRSF" id="PIRSF000332">
    <property type="entry name" value="FMO"/>
    <property type="match status" value="1"/>
</dbReference>
<dbReference type="PANTHER" id="PTHR23023">
    <property type="entry name" value="DIMETHYLANILINE MONOOXYGENASE"/>
    <property type="match status" value="1"/>
</dbReference>
<organism evidence="20 24">
    <name type="scientific">Didymodactylos carnosus</name>
    <dbReference type="NCBI Taxonomy" id="1234261"/>
    <lineage>
        <taxon>Eukaryota</taxon>
        <taxon>Metazoa</taxon>
        <taxon>Spiralia</taxon>
        <taxon>Gnathifera</taxon>
        <taxon>Rotifera</taxon>
        <taxon>Eurotatoria</taxon>
        <taxon>Bdelloidea</taxon>
        <taxon>Philodinida</taxon>
        <taxon>Philodinidae</taxon>
        <taxon>Didymodactylos</taxon>
    </lineage>
</organism>
<dbReference type="Proteomes" id="UP000682733">
    <property type="component" value="Unassembled WGS sequence"/>
</dbReference>
<dbReference type="EMBL" id="CAJNOQ010005755">
    <property type="protein sequence ID" value="CAF1110405.1"/>
    <property type="molecule type" value="Genomic_DNA"/>
</dbReference>
<dbReference type="EMBL" id="CAJOBA010026544">
    <property type="protein sequence ID" value="CAF3936826.1"/>
    <property type="molecule type" value="Genomic_DNA"/>
</dbReference>